<comment type="caution">
    <text evidence="1">The sequence shown here is derived from an EMBL/GenBank/DDBJ whole genome shotgun (WGS) entry which is preliminary data.</text>
</comment>
<dbReference type="EMBL" id="CAJVPS010053627">
    <property type="protein sequence ID" value="CAG8772869.1"/>
    <property type="molecule type" value="Genomic_DNA"/>
</dbReference>
<name>A0A9N9JCY0_9GLOM</name>
<organism evidence="1 2">
    <name type="scientific">Ambispora leptoticha</name>
    <dbReference type="NCBI Taxonomy" id="144679"/>
    <lineage>
        <taxon>Eukaryota</taxon>
        <taxon>Fungi</taxon>
        <taxon>Fungi incertae sedis</taxon>
        <taxon>Mucoromycota</taxon>
        <taxon>Glomeromycotina</taxon>
        <taxon>Glomeromycetes</taxon>
        <taxon>Archaeosporales</taxon>
        <taxon>Ambisporaceae</taxon>
        <taxon>Ambispora</taxon>
    </lineage>
</organism>
<dbReference type="AlphaFoldDB" id="A0A9N9JCY0"/>
<gene>
    <name evidence="1" type="ORF">ALEPTO_LOCUS14242</name>
</gene>
<evidence type="ECO:0000313" key="1">
    <source>
        <dbReference type="EMBL" id="CAG8772869.1"/>
    </source>
</evidence>
<accession>A0A9N9JCY0</accession>
<proteinExistence type="predicted"/>
<feature type="non-terminal residue" evidence="1">
    <location>
        <position position="1"/>
    </location>
</feature>
<keyword evidence="2" id="KW-1185">Reference proteome</keyword>
<sequence>GRNLNDSSSAQGHTIRKVIMNHQVKPEGSVNLFTIVLYSVRVTLTGILSYGKDRQLYAINDLSLLGNNPQLEVPIIVELPSCITNP</sequence>
<evidence type="ECO:0000313" key="2">
    <source>
        <dbReference type="Proteomes" id="UP000789508"/>
    </source>
</evidence>
<protein>
    <submittedName>
        <fullName evidence="1">620_t:CDS:1</fullName>
    </submittedName>
</protein>
<feature type="non-terminal residue" evidence="1">
    <location>
        <position position="86"/>
    </location>
</feature>
<dbReference type="Proteomes" id="UP000789508">
    <property type="component" value="Unassembled WGS sequence"/>
</dbReference>
<dbReference type="OrthoDB" id="10442036at2759"/>
<reference evidence="1" key="1">
    <citation type="submission" date="2021-06" db="EMBL/GenBank/DDBJ databases">
        <authorList>
            <person name="Kallberg Y."/>
            <person name="Tangrot J."/>
            <person name="Rosling A."/>
        </authorList>
    </citation>
    <scope>NUCLEOTIDE SEQUENCE</scope>
    <source>
        <strain evidence="1">FL130A</strain>
    </source>
</reference>